<evidence type="ECO:0000313" key="2">
    <source>
        <dbReference type="EMBL" id="OLR56012.1"/>
    </source>
</evidence>
<dbReference type="PANTHER" id="PTHR38454:SF1">
    <property type="entry name" value="INTEGRAL MEMBRANE PROTEIN"/>
    <property type="match status" value="1"/>
</dbReference>
<feature type="transmembrane region" description="Helical" evidence="1">
    <location>
        <begin position="199"/>
        <end position="227"/>
    </location>
</feature>
<name>A0A1Q9JIG2_9FIRM</name>
<dbReference type="InterPro" id="IPR018580">
    <property type="entry name" value="Uncharacterised_YfhO"/>
</dbReference>
<gene>
    <name evidence="2" type="ORF">BHK98_08030</name>
</gene>
<organism evidence="2 3">
    <name type="scientific">Hornefia porci</name>
    <dbReference type="NCBI Taxonomy" id="2652292"/>
    <lineage>
        <taxon>Bacteria</taxon>
        <taxon>Bacillati</taxon>
        <taxon>Bacillota</taxon>
        <taxon>Clostridia</taxon>
        <taxon>Peptostreptococcales</taxon>
        <taxon>Anaerovoracaceae</taxon>
        <taxon>Hornefia</taxon>
    </lineage>
</organism>
<dbReference type="RefSeq" id="WP_075713211.1">
    <property type="nucleotide sequence ID" value="NZ_MJIE01000001.1"/>
</dbReference>
<dbReference type="Pfam" id="PF09586">
    <property type="entry name" value="YfhO"/>
    <property type="match status" value="1"/>
</dbReference>
<protein>
    <recommendedName>
        <fullName evidence="4">YfhO family protein</fullName>
    </recommendedName>
</protein>
<dbReference type="Proteomes" id="UP000187404">
    <property type="component" value="Unassembled WGS sequence"/>
</dbReference>
<comment type="caution">
    <text evidence="2">The sequence shown here is derived from an EMBL/GenBank/DDBJ whole genome shotgun (WGS) entry which is preliminary data.</text>
</comment>
<accession>A0A1Q9JIG2</accession>
<dbReference type="PANTHER" id="PTHR38454">
    <property type="entry name" value="INTEGRAL MEMBRANE PROTEIN-RELATED"/>
    <property type="match status" value="1"/>
</dbReference>
<dbReference type="STRING" id="1261640.BHK98_08030"/>
<feature type="transmembrane region" description="Helical" evidence="1">
    <location>
        <begin position="464"/>
        <end position="485"/>
    </location>
</feature>
<feature type="transmembrane region" description="Helical" evidence="1">
    <location>
        <begin position="23"/>
        <end position="44"/>
    </location>
</feature>
<feature type="transmembrane region" description="Helical" evidence="1">
    <location>
        <begin position="334"/>
        <end position="351"/>
    </location>
</feature>
<evidence type="ECO:0008006" key="4">
    <source>
        <dbReference type="Google" id="ProtNLM"/>
    </source>
</evidence>
<feature type="transmembrane region" description="Helical" evidence="1">
    <location>
        <begin position="427"/>
        <end position="443"/>
    </location>
</feature>
<evidence type="ECO:0000256" key="1">
    <source>
        <dbReference type="SAM" id="Phobius"/>
    </source>
</evidence>
<keyword evidence="1" id="KW-0812">Transmembrane</keyword>
<dbReference type="EMBL" id="MJIE01000001">
    <property type="protein sequence ID" value="OLR56012.1"/>
    <property type="molecule type" value="Genomic_DNA"/>
</dbReference>
<proteinExistence type="predicted"/>
<keyword evidence="1" id="KW-0472">Membrane</keyword>
<feature type="transmembrane region" description="Helical" evidence="1">
    <location>
        <begin position="309"/>
        <end position="327"/>
    </location>
</feature>
<feature type="transmembrane region" description="Helical" evidence="1">
    <location>
        <begin position="247"/>
        <end position="273"/>
    </location>
</feature>
<feature type="transmembrane region" description="Helical" evidence="1">
    <location>
        <begin position="161"/>
        <end position="187"/>
    </location>
</feature>
<dbReference type="OrthoDB" id="9815466at2"/>
<feature type="transmembrane region" description="Helical" evidence="1">
    <location>
        <begin position="931"/>
        <end position="952"/>
    </location>
</feature>
<keyword evidence="3" id="KW-1185">Reference proteome</keyword>
<dbReference type="AlphaFoldDB" id="A0A1Q9JIG2"/>
<feature type="transmembrane region" description="Helical" evidence="1">
    <location>
        <begin position="395"/>
        <end position="415"/>
    </location>
</feature>
<feature type="transmembrane region" description="Helical" evidence="1">
    <location>
        <begin position="363"/>
        <end position="383"/>
    </location>
</feature>
<sequence>MQSEAFINPDNAAENRSAFRKQFLLYTLLFIITALGVYLCFLYFHVTFLRTNHGNFDGIAQTYPAYASIREYFAALFSGNGKGFWSWSLGLGDDYFELLKSKLANPLTWLIVAVPEKYLDVAYDLVTVFRQYLAGVAFLFFAREVSLNGSQRVAGALCYTFSGWMITAAGAQGAFLNAAVVLPLLIMGAERLLKGKSPLLFILSVFLFFVSGVTWTYVGGITAVLYFVLRYFHYNKGKGPGAFLRSAGYYCICGVAGILISSVFAFSMVLSLSDATTSAAYEPHTVVYTLKAYLNWLLSFTSIARTSTYYTYLYMPILCVMVLPLAVKNIRRGSTAAVMAGILFIASFFPVTGKFFNGFSYSVGRWFFVLVFFLVWAAVETLGQEDFTSKRGLRLMALWLAFLGVWNIGVCYLWLKIAALNDVCATAVSLLFGFLILLCLRLWKHTDFLHRLTERRRKRLLGAAVILLTMISVMGAENFNVFPWFSDSLYYYARVGGIRENFAQSTQKAAQTLQRQDSSFFRTDQVDGNNDTRVARVQANENLYFGNRSVYMYFSTISRRWLLFNKAMGNNAGYFDRTTSFSNDNRAALDLLMGVKYFLGDSSTKRPGASDYAPFGFTYDRTVDGVQVLKSRYSIGLGTTFSGYITESELMKYPPLVREQVLLQAAVVPDESVSQVRGLTHLKASDIRTSIRSLDYRIRNEKNLTVRKSSMTVKGRGGSFTIDVPRSADAANCQLVLSFRGLTRRTNTYEERERLAGRSGSAVTLTDKISRVSFVDDEAFTIYASKGLVEKDAMYRKGKNQALTDIDDYNINLGYYKDASGQIHIRIDNLGEYSFRSLKVYAVPMDVYQENAPKLQQNRYRITGFTNDRVKGTVNAQKDSVLFLSILDNPGWKVRIDGRPVSKIRDTDLAFTGVRVSAGKHTVELRYSPVVLRPAALLTITGILAIIIIEVLRRRRGARNKYFVAK</sequence>
<keyword evidence="1" id="KW-1133">Transmembrane helix</keyword>
<evidence type="ECO:0000313" key="3">
    <source>
        <dbReference type="Proteomes" id="UP000187404"/>
    </source>
</evidence>
<reference evidence="2 3" key="1">
    <citation type="journal article" date="2016" name="Appl. Environ. Microbiol.">
        <title>Function and Phylogeny of Bacterial Butyryl Coenzyme A:Acetate Transferases and Their Diversity in the Proximal Colon of Swine.</title>
        <authorList>
            <person name="Trachsel J."/>
            <person name="Bayles D.O."/>
            <person name="Looft T."/>
            <person name="Levine U.Y."/>
            <person name="Allen H.K."/>
        </authorList>
    </citation>
    <scope>NUCLEOTIDE SEQUENCE [LARGE SCALE GENOMIC DNA]</scope>
    <source>
        <strain evidence="2 3">68-3-10</strain>
    </source>
</reference>
<feature type="transmembrane region" description="Helical" evidence="1">
    <location>
        <begin position="121"/>
        <end position="141"/>
    </location>
</feature>